<name>A0ABW2SK23_9ACTO</name>
<dbReference type="SUPFAM" id="SSF46955">
    <property type="entry name" value="Putative DNA-binding domain"/>
    <property type="match status" value="1"/>
</dbReference>
<dbReference type="InterPro" id="IPR047057">
    <property type="entry name" value="MerR_fam"/>
</dbReference>
<keyword evidence="1" id="KW-0238">DNA-binding</keyword>
<dbReference type="InterPro" id="IPR009061">
    <property type="entry name" value="DNA-bd_dom_put_sf"/>
</dbReference>
<dbReference type="RefSeq" id="WP_380972434.1">
    <property type="nucleotide sequence ID" value="NZ_JBHTEF010000001.1"/>
</dbReference>
<dbReference type="SMART" id="SM00422">
    <property type="entry name" value="HTH_MERR"/>
    <property type="match status" value="1"/>
</dbReference>
<dbReference type="CDD" id="cd00592">
    <property type="entry name" value="HTH_MerR-like"/>
    <property type="match status" value="1"/>
</dbReference>
<dbReference type="Gene3D" id="1.10.1660.10">
    <property type="match status" value="1"/>
</dbReference>
<reference evidence="5" key="1">
    <citation type="journal article" date="2019" name="Int. J. Syst. Evol. Microbiol.">
        <title>The Global Catalogue of Microorganisms (GCM) 10K type strain sequencing project: providing services to taxonomists for standard genome sequencing and annotation.</title>
        <authorList>
            <consortium name="The Broad Institute Genomics Platform"/>
            <consortium name="The Broad Institute Genome Sequencing Center for Infectious Disease"/>
            <person name="Wu L."/>
            <person name="Ma J."/>
        </authorList>
    </citation>
    <scope>NUCLEOTIDE SEQUENCE [LARGE SCALE GENOMIC DNA]</scope>
    <source>
        <strain evidence="5">CCUG 56698</strain>
    </source>
</reference>
<comment type="caution">
    <text evidence="4">The sequence shown here is derived from an EMBL/GenBank/DDBJ whole genome shotgun (WGS) entry which is preliminary data.</text>
</comment>
<sequence>MSAAAPAPAPDARDAPEPWPRGVSRDPALSIGQVVGLLRAEFPAVTVSKIRFLEDQGLVRPVRSGAGYRKYSRADVERLRFVLTQQRDSYAPLRVIGDRLRALDAGHDVEPAPTARVVTSEGHVVVPSNRPSLPARELSDLTGASIETLERYTGLGLITPDLAGYFPSRSIQVVTLLLALEGEGVDARVLRSVRTGAERSADLIDQAVSSQRSRSRASDLERAGSRSMELGELMADLHREMLRVSLSRLNGLSQAGRGERGPSR</sequence>
<evidence type="ECO:0000259" key="3">
    <source>
        <dbReference type="PROSITE" id="PS50937"/>
    </source>
</evidence>
<protein>
    <submittedName>
        <fullName evidence="4">MerR family transcriptional regulator</fullName>
    </submittedName>
</protein>
<dbReference type="PROSITE" id="PS50937">
    <property type="entry name" value="HTH_MERR_2"/>
    <property type="match status" value="1"/>
</dbReference>
<dbReference type="PANTHER" id="PTHR30204:SF89">
    <property type="entry name" value="HTH MERR-TYPE DOMAIN-CONTAINING PROTEIN"/>
    <property type="match status" value="1"/>
</dbReference>
<organism evidence="4 5">
    <name type="scientific">Schaalia naturae</name>
    <dbReference type="NCBI Taxonomy" id="635203"/>
    <lineage>
        <taxon>Bacteria</taxon>
        <taxon>Bacillati</taxon>
        <taxon>Actinomycetota</taxon>
        <taxon>Actinomycetes</taxon>
        <taxon>Actinomycetales</taxon>
        <taxon>Actinomycetaceae</taxon>
        <taxon>Schaalia</taxon>
    </lineage>
</organism>
<keyword evidence="5" id="KW-1185">Reference proteome</keyword>
<gene>
    <name evidence="4" type="ORF">ACFQWG_04245</name>
</gene>
<dbReference type="PANTHER" id="PTHR30204">
    <property type="entry name" value="REDOX-CYCLING DRUG-SENSING TRANSCRIPTIONAL ACTIVATOR SOXR"/>
    <property type="match status" value="1"/>
</dbReference>
<evidence type="ECO:0000313" key="4">
    <source>
        <dbReference type="EMBL" id="MFC7580432.1"/>
    </source>
</evidence>
<evidence type="ECO:0000313" key="5">
    <source>
        <dbReference type="Proteomes" id="UP001596527"/>
    </source>
</evidence>
<dbReference type="EMBL" id="JBHTEF010000001">
    <property type="protein sequence ID" value="MFC7580432.1"/>
    <property type="molecule type" value="Genomic_DNA"/>
</dbReference>
<accession>A0ABW2SK23</accession>
<evidence type="ECO:0000256" key="1">
    <source>
        <dbReference type="ARBA" id="ARBA00023125"/>
    </source>
</evidence>
<dbReference type="Proteomes" id="UP001596527">
    <property type="component" value="Unassembled WGS sequence"/>
</dbReference>
<feature type="domain" description="HTH merR-type" evidence="3">
    <location>
        <begin position="28"/>
        <end position="102"/>
    </location>
</feature>
<feature type="region of interest" description="Disordered" evidence="2">
    <location>
        <begin position="1"/>
        <end position="24"/>
    </location>
</feature>
<proteinExistence type="predicted"/>
<evidence type="ECO:0000256" key="2">
    <source>
        <dbReference type="SAM" id="MobiDB-lite"/>
    </source>
</evidence>
<dbReference type="Pfam" id="PF13411">
    <property type="entry name" value="MerR_1"/>
    <property type="match status" value="1"/>
</dbReference>
<dbReference type="InterPro" id="IPR000551">
    <property type="entry name" value="MerR-type_HTH_dom"/>
</dbReference>